<dbReference type="InterPro" id="IPR043179">
    <property type="entry name" value="Vault_2_sf"/>
</dbReference>
<dbReference type="PROSITE" id="PS51224">
    <property type="entry name" value="MVP"/>
    <property type="match status" value="3"/>
</dbReference>
<dbReference type="InterPro" id="IPR002499">
    <property type="entry name" value="Vault_N"/>
</dbReference>
<evidence type="ECO:0000313" key="17">
    <source>
        <dbReference type="Proteomes" id="UP000063063"/>
    </source>
</evidence>
<dbReference type="InterPro" id="IPR021870">
    <property type="entry name" value="MVP_shoulder"/>
</dbReference>
<accession>A0A088RQI5</accession>
<feature type="domain" description="Major vault protein shoulder" evidence="13">
    <location>
        <begin position="648"/>
        <end position="772"/>
    </location>
</feature>
<evidence type="ECO:0000256" key="3">
    <source>
        <dbReference type="ARBA" id="ARBA00022490"/>
    </source>
</evidence>
<dbReference type="PANTHER" id="PTHR14165">
    <property type="entry name" value="MAJOR VAULT PROTEIN"/>
    <property type="match status" value="1"/>
</dbReference>
<keyword evidence="3 10" id="KW-0963">Cytoplasm</keyword>
<dbReference type="RefSeq" id="XP_010698812.1">
    <property type="nucleotide sequence ID" value="XM_010700510.1"/>
</dbReference>
<feature type="region of interest" description="Disordered" evidence="11">
    <location>
        <begin position="1"/>
        <end position="32"/>
    </location>
</feature>
<evidence type="ECO:0000313" key="16">
    <source>
        <dbReference type="EMBL" id="AIN98105.1"/>
    </source>
</evidence>
<protein>
    <submittedName>
        <fullName evidence="16">Major vault protein-like protein</fullName>
    </submittedName>
</protein>
<evidence type="ECO:0000256" key="5">
    <source>
        <dbReference type="ARBA" id="ARBA00022737"/>
    </source>
</evidence>
<dbReference type="GO" id="GO:0005737">
    <property type="term" value="C:cytoplasm"/>
    <property type="evidence" value="ECO:0007669"/>
    <property type="project" value="UniProtKB-SubCell"/>
</dbReference>
<dbReference type="Gene3D" id="6.10.250.720">
    <property type="match status" value="1"/>
</dbReference>
<evidence type="ECO:0000256" key="8">
    <source>
        <dbReference type="ARBA" id="ARBA00024814"/>
    </source>
</evidence>
<evidence type="ECO:0000256" key="10">
    <source>
        <dbReference type="PROSITE-ProRule" id="PRU00571"/>
    </source>
</evidence>
<name>A0A088RQI5_LEIPA</name>
<comment type="function">
    <text evidence="8">Required for normal vault structure. Vaults are multi-subunit structures that may act as scaffolds for proteins involved in signal transduction. Vaults may also play a role in nucleo-cytoplasmic transport.</text>
</comment>
<dbReference type="KEGG" id="lpan:LPMP_210240"/>
<dbReference type="FunFam" id="2.30.30.570:FF:000001">
    <property type="entry name" value="major vault protein-like"/>
    <property type="match status" value="1"/>
</dbReference>
<evidence type="ECO:0000256" key="6">
    <source>
        <dbReference type="ARBA" id="ARBA00023242"/>
    </source>
</evidence>
<dbReference type="Gene3D" id="2.30.30.620">
    <property type="match status" value="1"/>
</dbReference>
<evidence type="ECO:0000256" key="2">
    <source>
        <dbReference type="ARBA" id="ARBA00004496"/>
    </source>
</evidence>
<feature type="domain" description="Major vault protein repeat" evidence="12">
    <location>
        <begin position="171"/>
        <end position="215"/>
    </location>
</feature>
<dbReference type="Proteomes" id="UP000063063">
    <property type="component" value="Chromosome 21"/>
</dbReference>
<dbReference type="eggNOG" id="ENOG502RPZD">
    <property type="taxonomic scope" value="Eukaryota"/>
</dbReference>
<reference evidence="16 17" key="1">
    <citation type="journal article" date="2015" name="Sci. Rep.">
        <title>The genome of Leishmania panamensis: insights into genomics of the L. (Viannia) subgenus.</title>
        <authorList>
            <person name="Llanes A."/>
            <person name="Restrepo C.M."/>
            <person name="Vecchio G.D."/>
            <person name="Anguizola F.J."/>
            <person name="Lleonart R."/>
        </authorList>
    </citation>
    <scope>NUCLEOTIDE SEQUENCE [LARGE SCALE GENOMIC DNA]</scope>
    <source>
        <strain evidence="16 17">MHOM/PA/94/PSC-1</strain>
    </source>
</reference>
<dbReference type="CDD" id="cd08825">
    <property type="entry name" value="MVP_shoulder"/>
    <property type="match status" value="1"/>
</dbReference>
<keyword evidence="5" id="KW-0677">Repeat</keyword>
<evidence type="ECO:0000256" key="11">
    <source>
        <dbReference type="SAM" id="MobiDB-lite"/>
    </source>
</evidence>
<keyword evidence="6" id="KW-0539">Nucleus</keyword>
<comment type="subcellular location">
    <subcellularLocation>
        <location evidence="2 10">Cytoplasm</location>
    </subcellularLocation>
    <subcellularLocation>
        <location evidence="1">Nucleus</location>
    </subcellularLocation>
</comment>
<comment type="subunit">
    <text evidence="9">The vault ribonucleoprotein particle is a huge (400 A x 670 A) cage structure of 12.9 MDa. It consists of a dimer of half-vaults, with each half-vault comprising 39 identical major vault protein (MVP) chains, PARP4 and one or more vault RNAs (vRNAs).</text>
</comment>
<dbReference type="Gene3D" id="2.30.30.570">
    <property type="match status" value="2"/>
</dbReference>
<feature type="domain" description="Major vault protein repeat" evidence="15">
    <location>
        <begin position="439"/>
        <end position="487"/>
    </location>
</feature>
<evidence type="ECO:0000256" key="4">
    <source>
        <dbReference type="ARBA" id="ARBA00022553"/>
    </source>
</evidence>
<dbReference type="InterPro" id="IPR041136">
    <property type="entry name" value="Vault_4"/>
</dbReference>
<dbReference type="Pfam" id="PF17796">
    <property type="entry name" value="Vault_4"/>
    <property type="match status" value="1"/>
</dbReference>
<dbReference type="Gene3D" id="3.30.479.30">
    <property type="entry name" value="Band 7 domain"/>
    <property type="match status" value="1"/>
</dbReference>
<keyword evidence="4" id="KW-0597">Phosphoprotein</keyword>
<dbReference type="GO" id="GO:1990904">
    <property type="term" value="C:ribonucleoprotein complex"/>
    <property type="evidence" value="ECO:0007669"/>
    <property type="project" value="UniProtKB-UniRule"/>
</dbReference>
<evidence type="ECO:0000259" key="13">
    <source>
        <dbReference type="Pfam" id="PF11978"/>
    </source>
</evidence>
<evidence type="ECO:0000256" key="1">
    <source>
        <dbReference type="ARBA" id="ARBA00004123"/>
    </source>
</evidence>
<dbReference type="Pfam" id="PF17795">
    <property type="entry name" value="Vault_3"/>
    <property type="match status" value="1"/>
</dbReference>
<dbReference type="InterPro" id="IPR040989">
    <property type="entry name" value="Vault_3"/>
</dbReference>
<feature type="domain" description="Major vault protein repeat" evidence="14">
    <location>
        <begin position="586"/>
        <end position="647"/>
    </location>
</feature>
<dbReference type="Pfam" id="PF11978">
    <property type="entry name" value="MVP_shoulder"/>
    <property type="match status" value="1"/>
</dbReference>
<evidence type="ECO:0000259" key="12">
    <source>
        <dbReference type="Pfam" id="PF01505"/>
    </source>
</evidence>
<evidence type="ECO:0000259" key="14">
    <source>
        <dbReference type="Pfam" id="PF17795"/>
    </source>
</evidence>
<dbReference type="FunFam" id="2.30.30.560:FF:000001">
    <property type="entry name" value="major vault protein-like"/>
    <property type="match status" value="1"/>
</dbReference>
<dbReference type="FunFam" id="3.30.479.30:FF:000010">
    <property type="entry name" value="major vault protein-like"/>
    <property type="match status" value="1"/>
</dbReference>
<dbReference type="OrthoDB" id="6125719at2759"/>
<feature type="repeat" description="MVP" evidence="10">
    <location>
        <begin position="231"/>
        <end position="285"/>
    </location>
</feature>
<dbReference type="Pfam" id="PF01505">
    <property type="entry name" value="Vault"/>
    <property type="match status" value="2"/>
</dbReference>
<feature type="domain" description="Major vault protein repeat" evidence="12">
    <location>
        <begin position="387"/>
        <end position="427"/>
    </location>
</feature>
<dbReference type="GO" id="GO:0005634">
    <property type="term" value="C:nucleus"/>
    <property type="evidence" value="ECO:0007669"/>
    <property type="project" value="UniProtKB-SubCell"/>
</dbReference>
<dbReference type="InterPro" id="IPR041139">
    <property type="entry name" value="MVP_rep_dom"/>
</dbReference>
<feature type="repeat" description="MVP" evidence="10">
    <location>
        <begin position="173"/>
        <end position="230"/>
    </location>
</feature>
<feature type="repeat" description="MVP" evidence="10">
    <location>
        <begin position="390"/>
        <end position="442"/>
    </location>
</feature>
<evidence type="ECO:0000256" key="7">
    <source>
        <dbReference type="ARBA" id="ARBA00023274"/>
    </source>
</evidence>
<dbReference type="GeneID" id="22574846"/>
<dbReference type="VEuPathDB" id="TriTrypDB:LPAL13_210007100"/>
<dbReference type="PANTHER" id="PTHR14165:SF13">
    <property type="entry name" value="VAULT PROTEIN, PUTATIVE-RELATED"/>
    <property type="match status" value="1"/>
</dbReference>
<dbReference type="AlphaFoldDB" id="A0A088RQI5"/>
<dbReference type="EMBL" id="CP009390">
    <property type="protein sequence ID" value="AIN98105.1"/>
    <property type="molecule type" value="Genomic_DNA"/>
</dbReference>
<dbReference type="Gene3D" id="2.30.30.560">
    <property type="match status" value="2"/>
</dbReference>
<dbReference type="VEuPathDB" id="TriTrypDB:LPMP_210240"/>
<organism evidence="16 17">
    <name type="scientific">Leishmania panamensis</name>
    <dbReference type="NCBI Taxonomy" id="5679"/>
    <lineage>
        <taxon>Eukaryota</taxon>
        <taxon>Discoba</taxon>
        <taxon>Euglenozoa</taxon>
        <taxon>Kinetoplastea</taxon>
        <taxon>Metakinetoplastina</taxon>
        <taxon>Trypanosomatida</taxon>
        <taxon>Trypanosomatidae</taxon>
        <taxon>Leishmaniinae</taxon>
        <taxon>Leishmania</taxon>
        <taxon>Leishmania guyanensis species complex</taxon>
    </lineage>
</organism>
<keyword evidence="17" id="KW-1185">Reference proteome</keyword>
<evidence type="ECO:0000256" key="9">
    <source>
        <dbReference type="ARBA" id="ARBA00025889"/>
    </source>
</evidence>
<dbReference type="InterPro" id="IPR043023">
    <property type="entry name" value="MVP_rep_sf"/>
</dbReference>
<dbReference type="InterPro" id="IPR036013">
    <property type="entry name" value="Band_7/SPFH_dom_sf"/>
</dbReference>
<sequence length="990" mass="108845">MVAESGGLSPAWRHRWKNRRTNMSAAPDDKKAKAMSGTSVVKLMPHEYLHVEDTNTCEVLTLVGPITYTLYDHHRKLHKTPQPCVVVPPRHFVKVKNPMHAVLASFTDNADAPPAHTLLRSSPGSITGLATLRYSRWKMPYGSSELRFSNESPFPLLPDETIDEPSVMPLLTASEALTLEALAPHDVTDPVTGTTVRRAAQECFLFKGPGLYTPRLDERIVSKVTGVRVSPLQVCYVSAKYDFVDDDGVPRVAGEQWVVQAHGIFFAHPAVTLEMRDAYVLASTEALTFISYKAFYDEKLQVAREAQKPYLISYADTKDGIYLPRPHETFQGRRKQVHLSATQYCVVINPVGADGTARLQQAEVRVGKQSFMLQPGEFCTQPLTALVLREDEALLHIALQTYTEADGTVREGGSRWLVYGPRQYIPPVYARVVERRHIIMINENCGVYVRNIHTGQVRSVFGKPFMLSADDQLWERPISAYMRRLLSEPRQSLRVTDMSMKERAEASLAEGWATTRMERNEPSSSTAAVEVAGGGCYSSSSSGESLDSYDDFMGRNEYVNELQLLSTAARNAHPPRLSRDLRRYHVITANMEHNTLVRLYDTSTGLSRVVVGPATVFLEPHEHFTPLSLSGGHPKEPHQIHSLCLYLGPDYMADIIEVETRDHARLRLHLAYNWEFGAVASNGKASGVDPELAFAIPDFIGEACKALASRVRSAIAGQTFEFFHCNSSTLIRQAIFTPAADGSIVSHGDSLCFTANGLYITTVDVQSVEPVDIKTRTALVKSVQLAVEIITKAQESDASHQAALLEQEAKGALDLQVVHDRAKAEQQRTELLRVIGGNTALEQAGASRAQALAESAARLVEARGEADATPIRCAAHSVGIDAELEVLRKRAELDLAHRQSMNDLAIDKIRKLCDIEATKYEKIMASLGKETLIAIASAGPELKAQLLGELGLRGFVVTDGKTPINMLNLADRMAAEPASIAPSPGTLGAA</sequence>
<gene>
    <name evidence="16" type="ORF">LPMP_210240</name>
</gene>
<proteinExistence type="predicted"/>
<evidence type="ECO:0000259" key="15">
    <source>
        <dbReference type="Pfam" id="PF17796"/>
    </source>
</evidence>
<dbReference type="FunFam" id="2.30.30.550:FF:000004">
    <property type="entry name" value="Major vault protein-like protein"/>
    <property type="match status" value="1"/>
</dbReference>
<keyword evidence="7 10" id="KW-0687">Ribonucleoprotein</keyword>
<dbReference type="InterPro" id="IPR039059">
    <property type="entry name" value="MVP"/>
</dbReference>
<dbReference type="Gene3D" id="2.30.30.550">
    <property type="entry name" value="Major Vault Protein repeat"/>
    <property type="match status" value="3"/>
</dbReference>
<dbReference type="Gene3D" id="6.20.380.10">
    <property type="match status" value="1"/>
</dbReference>